<dbReference type="AlphaFoldDB" id="A0A6A6NUQ7"/>
<dbReference type="GO" id="GO:0016020">
    <property type="term" value="C:membrane"/>
    <property type="evidence" value="ECO:0007669"/>
    <property type="project" value="TreeGrafter"/>
</dbReference>
<dbReference type="InterPro" id="IPR036318">
    <property type="entry name" value="FAD-bd_PCMH-like_sf"/>
</dbReference>
<accession>A0A6A6NUQ7</accession>
<organism evidence="3 4">
    <name type="scientific">Lineolata rhizophorae</name>
    <dbReference type="NCBI Taxonomy" id="578093"/>
    <lineage>
        <taxon>Eukaryota</taxon>
        <taxon>Fungi</taxon>
        <taxon>Dikarya</taxon>
        <taxon>Ascomycota</taxon>
        <taxon>Pezizomycotina</taxon>
        <taxon>Dothideomycetes</taxon>
        <taxon>Dothideomycetes incertae sedis</taxon>
        <taxon>Lineolatales</taxon>
        <taxon>Lineolataceae</taxon>
        <taxon>Lineolata</taxon>
    </lineage>
</organism>
<sequence>MSPSSPYDLDAHNTAVSGISASVSRFARSKTPFKVYHGSTNSTRITSFARDRIVDTSALNHVLSITRTSTTSTSAGTSSPTAKPKYPYTAFLEPNVPFDALVRATLAHDPPLVPPVVPEFPGITAGGAFAGVAGESSSFVHGFFDQTVERVEVVLPDEEGRVLRDVRPDGEGGEEGRKLFWGVAGSFGSVAVVTGLEVGLVRAGRREMGRGLKYEGRGDVGQKEREVQFLDGMLFARDRGAIVSARMVDAESPDAKGLKTVRFDRARDEWFYIYIDKLSKRAASSSRPSLPAANGSEQQQPIATFLTPLPSYLFRFDRGAFWTASYAFPLFHTPFTRLTRCLLDPLMRTRRLYRAWNASGFAQSYFVQDVAVPFESVAELVDWVESELPGGSIGGKWWREEKGRGVGHGQSKKGGVWPIWLCPLRVEGTGGVPLGARVGAKGRREVNETFAAADRSAGGKPQNVWGEDRSAAEKPSHLLNLGIWGPGPPSHDTFIETNRSLEQLLHTRLGGFKWLYANAYYTEEEFWDVYNKEAYEEVRKKTEAHGWVPSVFEKTRAKEERVERGRLRGVLAAVGGEGKGYLLKAKMAGKQK</sequence>
<protein>
    <recommendedName>
        <fullName evidence="2">FAD-binding PCMH-type domain-containing protein</fullName>
    </recommendedName>
</protein>
<evidence type="ECO:0000313" key="4">
    <source>
        <dbReference type="Proteomes" id="UP000799766"/>
    </source>
</evidence>
<dbReference type="Proteomes" id="UP000799766">
    <property type="component" value="Unassembled WGS sequence"/>
</dbReference>
<dbReference type="PANTHER" id="PTHR10801:SF0">
    <property type="entry name" value="DELTA(24)-STEROL REDUCTASE"/>
    <property type="match status" value="1"/>
</dbReference>
<reference evidence="3" key="1">
    <citation type="journal article" date="2020" name="Stud. Mycol.">
        <title>101 Dothideomycetes genomes: a test case for predicting lifestyles and emergence of pathogens.</title>
        <authorList>
            <person name="Haridas S."/>
            <person name="Albert R."/>
            <person name="Binder M."/>
            <person name="Bloem J."/>
            <person name="Labutti K."/>
            <person name="Salamov A."/>
            <person name="Andreopoulos B."/>
            <person name="Baker S."/>
            <person name="Barry K."/>
            <person name="Bills G."/>
            <person name="Bluhm B."/>
            <person name="Cannon C."/>
            <person name="Castanera R."/>
            <person name="Culley D."/>
            <person name="Daum C."/>
            <person name="Ezra D."/>
            <person name="Gonzalez J."/>
            <person name="Henrissat B."/>
            <person name="Kuo A."/>
            <person name="Liang C."/>
            <person name="Lipzen A."/>
            <person name="Lutzoni F."/>
            <person name="Magnuson J."/>
            <person name="Mondo S."/>
            <person name="Nolan M."/>
            <person name="Ohm R."/>
            <person name="Pangilinan J."/>
            <person name="Park H.-J."/>
            <person name="Ramirez L."/>
            <person name="Alfaro M."/>
            <person name="Sun H."/>
            <person name="Tritt A."/>
            <person name="Yoshinaga Y."/>
            <person name="Zwiers L.-H."/>
            <person name="Turgeon B."/>
            <person name="Goodwin S."/>
            <person name="Spatafora J."/>
            <person name="Crous P."/>
            <person name="Grigoriev I."/>
        </authorList>
    </citation>
    <scope>NUCLEOTIDE SEQUENCE</scope>
    <source>
        <strain evidence="3">ATCC 16933</strain>
    </source>
</reference>
<dbReference type="SUPFAM" id="SSF56176">
    <property type="entry name" value="FAD-binding/transporter-associated domain-like"/>
    <property type="match status" value="1"/>
</dbReference>
<dbReference type="InterPro" id="IPR016166">
    <property type="entry name" value="FAD-bd_PCMH"/>
</dbReference>
<dbReference type="InterPro" id="IPR040165">
    <property type="entry name" value="Diminuto-like"/>
</dbReference>
<name>A0A6A6NUQ7_9PEZI</name>
<evidence type="ECO:0000259" key="2">
    <source>
        <dbReference type="PROSITE" id="PS51387"/>
    </source>
</evidence>
<dbReference type="EMBL" id="MU001688">
    <property type="protein sequence ID" value="KAF2455204.1"/>
    <property type="molecule type" value="Genomic_DNA"/>
</dbReference>
<evidence type="ECO:0000256" key="1">
    <source>
        <dbReference type="ARBA" id="ARBA00023002"/>
    </source>
</evidence>
<dbReference type="OrthoDB" id="415825at2759"/>
<keyword evidence="4" id="KW-1185">Reference proteome</keyword>
<dbReference type="Gene3D" id="3.30.465.10">
    <property type="match status" value="1"/>
</dbReference>
<dbReference type="GO" id="GO:0000246">
    <property type="term" value="F:Delta24(24-1) sterol reductase activity"/>
    <property type="evidence" value="ECO:0007669"/>
    <property type="project" value="TreeGrafter"/>
</dbReference>
<gene>
    <name evidence="3" type="ORF">BDY21DRAFT_397381</name>
</gene>
<dbReference type="GO" id="GO:0071949">
    <property type="term" value="F:FAD binding"/>
    <property type="evidence" value="ECO:0007669"/>
    <property type="project" value="InterPro"/>
</dbReference>
<dbReference type="PROSITE" id="PS51387">
    <property type="entry name" value="FAD_PCMH"/>
    <property type="match status" value="1"/>
</dbReference>
<dbReference type="InterPro" id="IPR016169">
    <property type="entry name" value="FAD-bd_PCMH_sub2"/>
</dbReference>
<dbReference type="GO" id="GO:0008202">
    <property type="term" value="P:steroid metabolic process"/>
    <property type="evidence" value="ECO:0007669"/>
    <property type="project" value="TreeGrafter"/>
</dbReference>
<dbReference type="PANTHER" id="PTHR10801">
    <property type="entry name" value="24-DEHYDROCHOLESTEROL REDUCTASE"/>
    <property type="match status" value="1"/>
</dbReference>
<dbReference type="GO" id="GO:0005737">
    <property type="term" value="C:cytoplasm"/>
    <property type="evidence" value="ECO:0007669"/>
    <property type="project" value="TreeGrafter"/>
</dbReference>
<keyword evidence="1" id="KW-0560">Oxidoreductase</keyword>
<proteinExistence type="predicted"/>
<feature type="domain" description="FAD-binding PCMH-type" evidence="2">
    <location>
        <begin position="1"/>
        <end position="203"/>
    </location>
</feature>
<evidence type="ECO:0000313" key="3">
    <source>
        <dbReference type="EMBL" id="KAF2455204.1"/>
    </source>
</evidence>